<evidence type="ECO:0000256" key="4">
    <source>
        <dbReference type="ARBA" id="ARBA00022989"/>
    </source>
</evidence>
<dbReference type="EMBL" id="LVWI01000031">
    <property type="protein sequence ID" value="OKP88314.1"/>
    <property type="molecule type" value="Genomic_DNA"/>
</dbReference>
<feature type="transmembrane region" description="Helical" evidence="6">
    <location>
        <begin position="179"/>
        <end position="199"/>
    </location>
</feature>
<keyword evidence="4 6" id="KW-1133">Transmembrane helix</keyword>
<evidence type="ECO:0000313" key="7">
    <source>
        <dbReference type="EMBL" id="OKP88314.1"/>
    </source>
</evidence>
<keyword evidence="5 6" id="KW-0472">Membrane</keyword>
<feature type="transmembrane region" description="Helical" evidence="6">
    <location>
        <begin position="350"/>
        <end position="369"/>
    </location>
</feature>
<feature type="transmembrane region" description="Helical" evidence="6">
    <location>
        <begin position="78"/>
        <end position="98"/>
    </location>
</feature>
<dbReference type="PANTHER" id="PTHR30250:SF21">
    <property type="entry name" value="LIPID II FLIPPASE MURJ"/>
    <property type="match status" value="1"/>
</dbReference>
<evidence type="ECO:0000256" key="2">
    <source>
        <dbReference type="ARBA" id="ARBA00022475"/>
    </source>
</evidence>
<dbReference type="InterPro" id="IPR050833">
    <property type="entry name" value="Poly_Biosynth_Transport"/>
</dbReference>
<dbReference type="Pfam" id="PF01943">
    <property type="entry name" value="Polysacc_synt"/>
    <property type="match status" value="1"/>
</dbReference>
<dbReference type="PANTHER" id="PTHR30250">
    <property type="entry name" value="PST FAMILY PREDICTED COLANIC ACID TRANSPORTER"/>
    <property type="match status" value="1"/>
</dbReference>
<evidence type="ECO:0008006" key="9">
    <source>
        <dbReference type="Google" id="ProtNLM"/>
    </source>
</evidence>
<evidence type="ECO:0000256" key="6">
    <source>
        <dbReference type="SAM" id="Phobius"/>
    </source>
</evidence>
<feature type="transmembrane region" description="Helical" evidence="6">
    <location>
        <begin position="154"/>
        <end position="173"/>
    </location>
</feature>
<keyword evidence="8" id="KW-1185">Reference proteome</keyword>
<feature type="transmembrane region" description="Helical" evidence="6">
    <location>
        <begin position="47"/>
        <end position="66"/>
    </location>
</feature>
<comment type="caution">
    <text evidence="7">The sequence shown here is derived from an EMBL/GenBank/DDBJ whole genome shotgun (WGS) entry which is preliminary data.</text>
</comment>
<feature type="transmembrane region" description="Helical" evidence="6">
    <location>
        <begin position="439"/>
        <end position="457"/>
    </location>
</feature>
<sequence>MGIPRLLNQFMIRAGAMFIVKLIGLAGRVILTRIVGAEGIGLYQIAYSFYGFILMLTSGLPTTLAIATAKAPKQGWRIFKVVFLCLVLSGCVLGLSIYKNSATIGQLLGNPGLAYAIRSLAPSLWIVPLLGLIRGYLQGLKQVGIIALSEIAEQAFRTVFMLLIVGQLLSLGVERAVGYGLYGTFLGAFLSFIILTVCISLKKAEFPLSRAPDQLLTTSWFVNTSLAISATRLLIPFSEFLDALIIPDRLVAAGNTASEGTAIYGVIYGMAVIVVYAPTLFIGALSHILTSQIVAEWQQGNQRKFNSLCNTAICTCWLWGGLTSLFLFFYSDELSYYIFHSDSASNMIRYLSPIPLIVGFREISTSILWAQDNRKNPFMGILTGIVCSIMVQYFLVAIPGYEYKGAALAILLLETMASIWNIKVLFFSKVNLKRVVKPLLCDLTFGICILLGMALSTPPSENIISLWRFLCIGALFFAVTGGYIYLRCIRKFL</sequence>
<dbReference type="PIRSF" id="PIRSF038958">
    <property type="entry name" value="PG_synth_SpoVB"/>
    <property type="match status" value="1"/>
</dbReference>
<keyword evidence="2" id="KW-1003">Cell membrane</keyword>
<feature type="transmembrane region" description="Helical" evidence="6">
    <location>
        <begin position="463"/>
        <end position="486"/>
    </location>
</feature>
<keyword evidence="3 6" id="KW-0812">Transmembrane</keyword>
<dbReference type="InterPro" id="IPR002797">
    <property type="entry name" value="Polysacc_synth"/>
</dbReference>
<dbReference type="RefSeq" id="WP_074107129.1">
    <property type="nucleotide sequence ID" value="NZ_LVWI01000031.1"/>
</dbReference>
<feature type="transmembrane region" description="Helical" evidence="6">
    <location>
        <begin position="307"/>
        <end position="330"/>
    </location>
</feature>
<evidence type="ECO:0000256" key="3">
    <source>
        <dbReference type="ARBA" id="ARBA00022692"/>
    </source>
</evidence>
<evidence type="ECO:0000256" key="1">
    <source>
        <dbReference type="ARBA" id="ARBA00004651"/>
    </source>
</evidence>
<feature type="transmembrane region" description="Helical" evidence="6">
    <location>
        <begin position="12"/>
        <end position="35"/>
    </location>
</feature>
<reference evidence="7 8" key="1">
    <citation type="submission" date="2016-03" db="EMBL/GenBank/DDBJ databases">
        <authorList>
            <person name="Sant'Anna F.H."/>
            <person name="Ambrosini A."/>
            <person name="Souza R."/>
            <person name="Bach E."/>
            <person name="Fernandes G."/>
            <person name="Balsanelli E."/>
            <person name="Baura V.A."/>
            <person name="Souza E.M."/>
            <person name="Passaglia L."/>
        </authorList>
    </citation>
    <scope>NUCLEOTIDE SEQUENCE [LARGE SCALE GENOMIC DNA]</scope>
    <source>
        <strain evidence="7 8">P26E</strain>
    </source>
</reference>
<feature type="transmembrane region" description="Helical" evidence="6">
    <location>
        <begin position="113"/>
        <end position="133"/>
    </location>
</feature>
<dbReference type="Proteomes" id="UP000186058">
    <property type="component" value="Unassembled WGS sequence"/>
</dbReference>
<evidence type="ECO:0000256" key="5">
    <source>
        <dbReference type="ARBA" id="ARBA00023136"/>
    </source>
</evidence>
<evidence type="ECO:0000313" key="8">
    <source>
        <dbReference type="Proteomes" id="UP000186058"/>
    </source>
</evidence>
<feature type="transmembrane region" description="Helical" evidence="6">
    <location>
        <begin position="381"/>
        <end position="401"/>
    </location>
</feature>
<name>A0ABX3EUH8_9BACL</name>
<protein>
    <recommendedName>
        <fullName evidence="9">Polysaccharide biosynthesis protein C-terminal domain-containing protein</fullName>
    </recommendedName>
</protein>
<feature type="transmembrane region" description="Helical" evidence="6">
    <location>
        <begin position="261"/>
        <end position="286"/>
    </location>
</feature>
<gene>
    <name evidence="7" type="ORF">A3844_08045</name>
</gene>
<dbReference type="InterPro" id="IPR024923">
    <property type="entry name" value="PG_synth_SpoVB"/>
</dbReference>
<accession>A0ABX3EUH8</accession>
<organism evidence="7 8">
    <name type="scientific">Paenibacillus helianthi</name>
    <dbReference type="NCBI Taxonomy" id="1349432"/>
    <lineage>
        <taxon>Bacteria</taxon>
        <taxon>Bacillati</taxon>
        <taxon>Bacillota</taxon>
        <taxon>Bacilli</taxon>
        <taxon>Bacillales</taxon>
        <taxon>Paenibacillaceae</taxon>
        <taxon>Paenibacillus</taxon>
    </lineage>
</organism>
<comment type="subcellular location">
    <subcellularLocation>
        <location evidence="1">Cell membrane</location>
        <topology evidence="1">Multi-pass membrane protein</topology>
    </subcellularLocation>
</comment>
<proteinExistence type="predicted"/>
<feature type="transmembrane region" description="Helical" evidence="6">
    <location>
        <begin position="407"/>
        <end position="427"/>
    </location>
</feature>